<organism evidence="1 2">
    <name type="scientific">Aegilops tauschii subsp. strangulata</name>
    <name type="common">Goatgrass</name>
    <dbReference type="NCBI Taxonomy" id="200361"/>
    <lineage>
        <taxon>Eukaryota</taxon>
        <taxon>Viridiplantae</taxon>
        <taxon>Streptophyta</taxon>
        <taxon>Embryophyta</taxon>
        <taxon>Tracheophyta</taxon>
        <taxon>Spermatophyta</taxon>
        <taxon>Magnoliopsida</taxon>
        <taxon>Liliopsida</taxon>
        <taxon>Poales</taxon>
        <taxon>Poaceae</taxon>
        <taxon>BOP clade</taxon>
        <taxon>Pooideae</taxon>
        <taxon>Triticodae</taxon>
        <taxon>Triticeae</taxon>
        <taxon>Triticinae</taxon>
        <taxon>Aegilops</taxon>
    </lineage>
</organism>
<dbReference type="InterPro" id="IPR036561">
    <property type="entry name" value="MAM33_sf"/>
</dbReference>
<reference evidence="1" key="4">
    <citation type="submission" date="2019-03" db="UniProtKB">
        <authorList>
            <consortium name="EnsemblPlants"/>
        </authorList>
    </citation>
    <scope>IDENTIFICATION</scope>
</reference>
<dbReference type="EnsemblPlants" id="AET1Gv20808100.2">
    <property type="protein sequence ID" value="AET1Gv20808100.2"/>
    <property type="gene ID" value="AET1Gv20808100"/>
</dbReference>
<dbReference type="SUPFAM" id="SSF54529">
    <property type="entry name" value="Mitochondrial glycoprotein MAM33-like"/>
    <property type="match status" value="1"/>
</dbReference>
<evidence type="ECO:0008006" key="3">
    <source>
        <dbReference type="Google" id="ProtNLM"/>
    </source>
</evidence>
<dbReference type="Gramene" id="AET1Gv20808100.2">
    <property type="protein sequence ID" value="AET1Gv20808100.2"/>
    <property type="gene ID" value="AET1Gv20808100"/>
</dbReference>
<dbReference type="Proteomes" id="UP000015105">
    <property type="component" value="Chromosome 1D"/>
</dbReference>
<evidence type="ECO:0000313" key="1">
    <source>
        <dbReference type="EnsemblPlants" id="AET1Gv20808100.2"/>
    </source>
</evidence>
<dbReference type="PANTHER" id="PTHR10826:SF27">
    <property type="entry name" value="OS06G0326500 PROTEIN"/>
    <property type="match status" value="1"/>
</dbReference>
<evidence type="ECO:0000313" key="2">
    <source>
        <dbReference type="Proteomes" id="UP000015105"/>
    </source>
</evidence>
<reference evidence="2" key="2">
    <citation type="journal article" date="2017" name="Nat. Plants">
        <title>The Aegilops tauschii genome reveals multiple impacts of transposons.</title>
        <authorList>
            <person name="Zhao G."/>
            <person name="Zou C."/>
            <person name="Li K."/>
            <person name="Wang K."/>
            <person name="Li T."/>
            <person name="Gao L."/>
            <person name="Zhang X."/>
            <person name="Wang H."/>
            <person name="Yang Z."/>
            <person name="Liu X."/>
            <person name="Jiang W."/>
            <person name="Mao L."/>
            <person name="Kong X."/>
            <person name="Jiao Y."/>
            <person name="Jia J."/>
        </authorList>
    </citation>
    <scope>NUCLEOTIDE SEQUENCE [LARGE SCALE GENOMIC DNA]</scope>
    <source>
        <strain evidence="2">cv. AL8/78</strain>
    </source>
</reference>
<dbReference type="STRING" id="200361.A0A452ZJU8"/>
<reference evidence="1" key="5">
    <citation type="journal article" date="2021" name="G3 (Bethesda)">
        <title>Aegilops tauschii genome assembly Aet v5.0 features greater sequence contiguity and improved annotation.</title>
        <authorList>
            <person name="Wang L."/>
            <person name="Zhu T."/>
            <person name="Rodriguez J.C."/>
            <person name="Deal K.R."/>
            <person name="Dubcovsky J."/>
            <person name="McGuire P.E."/>
            <person name="Lux T."/>
            <person name="Spannagl M."/>
            <person name="Mayer K.F.X."/>
            <person name="Baldrich P."/>
            <person name="Meyers B.C."/>
            <person name="Huo N."/>
            <person name="Gu Y.Q."/>
            <person name="Zhou H."/>
            <person name="Devos K.M."/>
            <person name="Bennetzen J.L."/>
            <person name="Unver T."/>
            <person name="Budak H."/>
            <person name="Gulick P.J."/>
            <person name="Galiba G."/>
            <person name="Kalapos B."/>
            <person name="Nelson D.R."/>
            <person name="Li P."/>
            <person name="You F.M."/>
            <person name="Luo M.C."/>
            <person name="Dvorak J."/>
        </authorList>
    </citation>
    <scope>NUCLEOTIDE SEQUENCE [LARGE SCALE GENOMIC DNA]</scope>
    <source>
        <strain evidence="1">cv. AL8/78</strain>
    </source>
</reference>
<dbReference type="AlphaFoldDB" id="A0A452ZJU8"/>
<sequence length="278" mass="31886">NPANTPKKKKRRHYVVGVPRRRAPPPRRLFVEVYALSQRCAPSSATFRAPVSLARFRASAAAASPPSRITSRRFLASQSSVAPSEICPDENLKRLIGNEIDRVFLPAEASAKLIELPEDFPFEIIDNPGDQAIVLKRELAGERVKAIIYTNFDTDEDVNNDDSHAEYHIDSFKPVIQMVVTVERPEVPVLEFVCNFKDKELAIENMRMLNRSSVDAKYANEGPQFSVLKESIRKSLHGCLEVRGIKDSLHDWLHEYMMCKDEREYVVWWKKMRDFLQK</sequence>
<dbReference type="Pfam" id="PF02330">
    <property type="entry name" value="MAM33"/>
    <property type="match status" value="1"/>
</dbReference>
<dbReference type="InterPro" id="IPR003428">
    <property type="entry name" value="MAM33"/>
</dbReference>
<protein>
    <recommendedName>
        <fullName evidence="3">Mitochondrial glycoprotein domain-containing protein</fullName>
    </recommendedName>
</protein>
<dbReference type="GO" id="GO:0005759">
    <property type="term" value="C:mitochondrial matrix"/>
    <property type="evidence" value="ECO:0007669"/>
    <property type="project" value="InterPro"/>
</dbReference>
<keyword evidence="2" id="KW-1185">Reference proteome</keyword>
<reference evidence="1" key="3">
    <citation type="journal article" date="2017" name="Nature">
        <title>Genome sequence of the progenitor of the wheat D genome Aegilops tauschii.</title>
        <authorList>
            <person name="Luo M.C."/>
            <person name="Gu Y.Q."/>
            <person name="Puiu D."/>
            <person name="Wang H."/>
            <person name="Twardziok S.O."/>
            <person name="Deal K.R."/>
            <person name="Huo N."/>
            <person name="Zhu T."/>
            <person name="Wang L."/>
            <person name="Wang Y."/>
            <person name="McGuire P.E."/>
            <person name="Liu S."/>
            <person name="Long H."/>
            <person name="Ramasamy R.K."/>
            <person name="Rodriguez J.C."/>
            <person name="Van S.L."/>
            <person name="Yuan L."/>
            <person name="Wang Z."/>
            <person name="Xia Z."/>
            <person name="Xiao L."/>
            <person name="Anderson O.D."/>
            <person name="Ouyang S."/>
            <person name="Liang Y."/>
            <person name="Zimin A.V."/>
            <person name="Pertea G."/>
            <person name="Qi P."/>
            <person name="Bennetzen J.L."/>
            <person name="Dai X."/>
            <person name="Dawson M.W."/>
            <person name="Muller H.G."/>
            <person name="Kugler K."/>
            <person name="Rivarola-Duarte L."/>
            <person name="Spannagl M."/>
            <person name="Mayer K.F.X."/>
            <person name="Lu F.H."/>
            <person name="Bevan M.W."/>
            <person name="Leroy P."/>
            <person name="Li P."/>
            <person name="You F.M."/>
            <person name="Sun Q."/>
            <person name="Liu Z."/>
            <person name="Lyons E."/>
            <person name="Wicker T."/>
            <person name="Salzberg S.L."/>
            <person name="Devos K.M."/>
            <person name="Dvorak J."/>
        </authorList>
    </citation>
    <scope>NUCLEOTIDE SEQUENCE [LARGE SCALE GENOMIC DNA]</scope>
    <source>
        <strain evidence="1">cv. AL8/78</strain>
    </source>
</reference>
<dbReference type="Gene3D" id="3.10.280.10">
    <property type="entry name" value="Mitochondrial glycoprotein"/>
    <property type="match status" value="1"/>
</dbReference>
<proteinExistence type="predicted"/>
<accession>A0A452ZJU8</accession>
<dbReference type="PANTHER" id="PTHR10826">
    <property type="entry name" value="COMPLEMENT COMPONENT 1"/>
    <property type="match status" value="1"/>
</dbReference>
<name>A0A452ZJU8_AEGTS</name>
<reference evidence="2" key="1">
    <citation type="journal article" date="2014" name="Science">
        <title>Ancient hybridizations among the ancestral genomes of bread wheat.</title>
        <authorList>
            <consortium name="International Wheat Genome Sequencing Consortium,"/>
            <person name="Marcussen T."/>
            <person name="Sandve S.R."/>
            <person name="Heier L."/>
            <person name="Spannagl M."/>
            <person name="Pfeifer M."/>
            <person name="Jakobsen K.S."/>
            <person name="Wulff B.B."/>
            <person name="Steuernagel B."/>
            <person name="Mayer K.F."/>
            <person name="Olsen O.A."/>
        </authorList>
    </citation>
    <scope>NUCLEOTIDE SEQUENCE [LARGE SCALE GENOMIC DNA]</scope>
    <source>
        <strain evidence="2">cv. AL8/78</strain>
    </source>
</reference>